<evidence type="ECO:0000313" key="3">
    <source>
        <dbReference type="Proteomes" id="UP001314170"/>
    </source>
</evidence>
<evidence type="ECO:0000256" key="1">
    <source>
        <dbReference type="SAM" id="MobiDB-lite"/>
    </source>
</evidence>
<name>A0AAV1R6X1_9ROSI</name>
<dbReference type="Gene3D" id="3.40.50.150">
    <property type="entry name" value="Vaccinia Virus protein VP39"/>
    <property type="match status" value="1"/>
</dbReference>
<protein>
    <submittedName>
        <fullName evidence="2">Uncharacterized protein</fullName>
    </submittedName>
</protein>
<dbReference type="SUPFAM" id="SSF53335">
    <property type="entry name" value="S-adenosyl-L-methionine-dependent methyltransferases"/>
    <property type="match status" value="1"/>
</dbReference>
<organism evidence="2 3">
    <name type="scientific">Dovyalis caffra</name>
    <dbReference type="NCBI Taxonomy" id="77055"/>
    <lineage>
        <taxon>Eukaryota</taxon>
        <taxon>Viridiplantae</taxon>
        <taxon>Streptophyta</taxon>
        <taxon>Embryophyta</taxon>
        <taxon>Tracheophyta</taxon>
        <taxon>Spermatophyta</taxon>
        <taxon>Magnoliopsida</taxon>
        <taxon>eudicotyledons</taxon>
        <taxon>Gunneridae</taxon>
        <taxon>Pentapetalae</taxon>
        <taxon>rosids</taxon>
        <taxon>fabids</taxon>
        <taxon>Malpighiales</taxon>
        <taxon>Salicaceae</taxon>
        <taxon>Flacourtieae</taxon>
        <taxon>Dovyalis</taxon>
    </lineage>
</organism>
<dbReference type="GO" id="GO:0008168">
    <property type="term" value="F:methyltransferase activity"/>
    <property type="evidence" value="ECO:0007669"/>
    <property type="project" value="InterPro"/>
</dbReference>
<gene>
    <name evidence="2" type="ORF">DCAF_LOCUS7423</name>
</gene>
<dbReference type="Proteomes" id="UP001314170">
    <property type="component" value="Unassembled WGS sequence"/>
</dbReference>
<dbReference type="AlphaFoldDB" id="A0AAV1R6X1"/>
<dbReference type="Pfam" id="PF03492">
    <property type="entry name" value="Methyltransf_7"/>
    <property type="match status" value="1"/>
</dbReference>
<dbReference type="InterPro" id="IPR005299">
    <property type="entry name" value="MeTrfase_7"/>
</dbReference>
<sequence>MFCKPSNSHPKWETILMKPKVFLNDLPGNDFNIMSLPSLYEKINKDKGSDFGPCFKTGMLGNFYGRLFPNTFAHSSHIFNNVHRLAIPKVPEGLVNEKGSPFNEWSIYLSRAGRGLIEEAKLGRFNLPYHTASAEEVRRVDWLASMGNVHRKKKDEDEEEGGEREKKKEKKKEGRVRIVKLKSQEDQNLTPHFTTERGKHYPVMQLVHGSSTDEN</sequence>
<dbReference type="InterPro" id="IPR029063">
    <property type="entry name" value="SAM-dependent_MTases_sf"/>
</dbReference>
<reference evidence="2 3" key="1">
    <citation type="submission" date="2024-01" db="EMBL/GenBank/DDBJ databases">
        <authorList>
            <person name="Waweru B."/>
        </authorList>
    </citation>
    <scope>NUCLEOTIDE SEQUENCE [LARGE SCALE GENOMIC DNA]</scope>
</reference>
<comment type="caution">
    <text evidence="2">The sequence shown here is derived from an EMBL/GenBank/DDBJ whole genome shotgun (WGS) entry which is preliminary data.</text>
</comment>
<evidence type="ECO:0000313" key="2">
    <source>
        <dbReference type="EMBL" id="CAK7329668.1"/>
    </source>
</evidence>
<keyword evidence="3" id="KW-1185">Reference proteome</keyword>
<dbReference type="EMBL" id="CAWUPB010000913">
    <property type="protein sequence ID" value="CAK7329668.1"/>
    <property type="molecule type" value="Genomic_DNA"/>
</dbReference>
<feature type="region of interest" description="Disordered" evidence="1">
    <location>
        <begin position="149"/>
        <end position="199"/>
    </location>
</feature>
<accession>A0AAV1R6X1</accession>
<feature type="compositionally biased region" description="Basic and acidic residues" evidence="1">
    <location>
        <begin position="163"/>
        <end position="176"/>
    </location>
</feature>
<proteinExistence type="predicted"/>
<dbReference type="PANTHER" id="PTHR31009">
    <property type="entry name" value="S-ADENOSYL-L-METHIONINE:CARBOXYL METHYLTRANSFERASE FAMILY PROTEIN"/>
    <property type="match status" value="1"/>
</dbReference>